<organism evidence="2 3">
    <name type="scientific">Coptis chinensis</name>
    <dbReference type="NCBI Taxonomy" id="261450"/>
    <lineage>
        <taxon>Eukaryota</taxon>
        <taxon>Viridiplantae</taxon>
        <taxon>Streptophyta</taxon>
        <taxon>Embryophyta</taxon>
        <taxon>Tracheophyta</taxon>
        <taxon>Spermatophyta</taxon>
        <taxon>Magnoliopsida</taxon>
        <taxon>Ranunculales</taxon>
        <taxon>Ranunculaceae</taxon>
        <taxon>Coptidoideae</taxon>
        <taxon>Coptis</taxon>
    </lineage>
</organism>
<comment type="caution">
    <text evidence="2">The sequence shown here is derived from an EMBL/GenBank/DDBJ whole genome shotgun (WGS) entry which is preliminary data.</text>
</comment>
<evidence type="ECO:0000256" key="1">
    <source>
        <dbReference type="SAM" id="MobiDB-lite"/>
    </source>
</evidence>
<dbReference type="OrthoDB" id="692400at2759"/>
<keyword evidence="3" id="KW-1185">Reference proteome</keyword>
<sequence>ETAPVGPLATAAGAKETVQTAVDNTASRGSAKGTKERDSAENLALEGVTKKSNLNGAEEFDYPEGAKVINEVVITSTGYAQVGNRAEKSVVDVVFSPIVPDMMADAPRSETEASLEELGVGRGMETLTEKGATISEAAASKVAVMGWCIKDTRPENVPFRFRKIWLEHNQFMPMVKQSWSEPMCDGPIRLVMRKLKRLKQEQESFESQQHLEEMETEKIISNLMQLEATMWKQRACIKEELEGDRNSAYFQAKARIRQSKYFIVEIKTAEGTILHDQGLIKEYMVQAYKKQVYAIPVSRNQEILNLIPHERVMGFGSSKYASCNLEDAKFSEIQRLQLQCRTYKEPGKEGHSNYWASDQESHVQHCC</sequence>
<protein>
    <submittedName>
        <fullName evidence="2">Uncharacterized protein</fullName>
    </submittedName>
</protein>
<dbReference type="Proteomes" id="UP000631114">
    <property type="component" value="Unassembled WGS sequence"/>
</dbReference>
<feature type="region of interest" description="Disordered" evidence="1">
    <location>
        <begin position="1"/>
        <end position="41"/>
    </location>
</feature>
<feature type="non-terminal residue" evidence="2">
    <location>
        <position position="367"/>
    </location>
</feature>
<evidence type="ECO:0000313" key="3">
    <source>
        <dbReference type="Proteomes" id="UP000631114"/>
    </source>
</evidence>
<name>A0A835LEM9_9MAGN</name>
<evidence type="ECO:0000313" key="2">
    <source>
        <dbReference type="EMBL" id="KAF9589642.1"/>
    </source>
</evidence>
<dbReference type="EMBL" id="JADFTS010000009">
    <property type="protein sequence ID" value="KAF9589642.1"/>
    <property type="molecule type" value="Genomic_DNA"/>
</dbReference>
<reference evidence="2 3" key="1">
    <citation type="submission" date="2020-10" db="EMBL/GenBank/DDBJ databases">
        <title>The Coptis chinensis genome and diversification of protoberbering-type alkaloids.</title>
        <authorList>
            <person name="Wang B."/>
            <person name="Shu S."/>
            <person name="Song C."/>
            <person name="Liu Y."/>
        </authorList>
    </citation>
    <scope>NUCLEOTIDE SEQUENCE [LARGE SCALE GENOMIC DNA]</scope>
    <source>
        <strain evidence="2">HL-2020</strain>
        <tissue evidence="2">Leaf</tissue>
    </source>
</reference>
<gene>
    <name evidence="2" type="ORF">IFM89_026644</name>
</gene>
<proteinExistence type="predicted"/>
<accession>A0A835LEM9</accession>
<feature type="compositionally biased region" description="Polar residues" evidence="1">
    <location>
        <begin position="17"/>
        <end position="28"/>
    </location>
</feature>
<dbReference type="AlphaFoldDB" id="A0A835LEM9"/>